<name>W7DPY3_9PROT</name>
<dbReference type="AlphaFoldDB" id="W7DPY3"/>
<gene>
    <name evidence="1" type="ORF">COMX_06710</name>
</gene>
<dbReference type="EMBL" id="ATSX01000001">
    <property type="protein sequence ID" value="EUK19422.1"/>
    <property type="molecule type" value="Genomic_DNA"/>
</dbReference>
<comment type="caution">
    <text evidence="1">The sequence shown here is derived from an EMBL/GenBank/DDBJ whole genome shotgun (WGS) entry which is preliminary data.</text>
</comment>
<evidence type="ECO:0000313" key="1">
    <source>
        <dbReference type="EMBL" id="EUK19422.1"/>
    </source>
</evidence>
<dbReference type="GO" id="GO:0003824">
    <property type="term" value="F:catalytic activity"/>
    <property type="evidence" value="ECO:0007669"/>
    <property type="project" value="UniProtKB-ARBA"/>
</dbReference>
<protein>
    <submittedName>
        <fullName evidence="1">Uncharacterized protein</fullName>
    </submittedName>
</protein>
<keyword evidence="2" id="KW-1185">Reference proteome</keyword>
<dbReference type="InterPro" id="IPR025157">
    <property type="entry name" value="Hemagglutinin_rpt"/>
</dbReference>
<dbReference type="Proteomes" id="UP000019250">
    <property type="component" value="Unassembled WGS sequence"/>
</dbReference>
<dbReference type="Pfam" id="PF13332">
    <property type="entry name" value="Fil_haemagg_2"/>
    <property type="match status" value="1"/>
</dbReference>
<evidence type="ECO:0000313" key="2">
    <source>
        <dbReference type="Proteomes" id="UP000019250"/>
    </source>
</evidence>
<proteinExistence type="predicted"/>
<organism evidence="1 2">
    <name type="scientific">Commensalibacter papalotli</name>
    <name type="common">ex Servin-Garciduenas et al. 2014</name>
    <dbReference type="NCBI Taxonomy" id="1208583"/>
    <lineage>
        <taxon>Bacteria</taxon>
        <taxon>Pseudomonadati</taxon>
        <taxon>Pseudomonadota</taxon>
        <taxon>Alphaproteobacteria</taxon>
        <taxon>Acetobacterales</taxon>
        <taxon>Acetobacteraceae</taxon>
    </lineage>
</organism>
<sequence>MALPLPQTGLGEAGVLGQGSLTNVNSNLFGVSVTVGHSSSKSHTIKETMTDVGSTVQAGEKVNITAKNDINAKGSNISGNDVIFNAGYKTISSNNNFGVGASASIGIKERHRPALQAA</sequence>
<reference evidence="1 2" key="1">
    <citation type="journal article" date="2014" name="Genome Announc.">
        <title>Draft Genome Sequence of Commensalibacter papalotli MX01, a Symbiont Identified from the Guts of Overwintering Monarch Butterflies.</title>
        <authorList>
            <person name="Servin-Garciduenas L.E."/>
            <person name="Sanchez-Quinto A."/>
            <person name="Martinez-Romero E."/>
        </authorList>
    </citation>
    <scope>NUCLEOTIDE SEQUENCE [LARGE SCALE GENOMIC DNA]</scope>
    <source>
        <strain evidence="2">MX-MONARCH01</strain>
    </source>
</reference>
<accession>W7DPY3</accession>